<evidence type="ECO:0000256" key="1">
    <source>
        <dbReference type="SAM" id="MobiDB-lite"/>
    </source>
</evidence>
<organism evidence="2 3">
    <name type="scientific">Nocardioides abyssi</name>
    <dbReference type="NCBI Taxonomy" id="3058370"/>
    <lineage>
        <taxon>Bacteria</taxon>
        <taxon>Bacillati</taxon>
        <taxon>Actinomycetota</taxon>
        <taxon>Actinomycetes</taxon>
        <taxon>Propionibacteriales</taxon>
        <taxon>Nocardioidaceae</taxon>
        <taxon>Nocardioides</taxon>
    </lineage>
</organism>
<proteinExistence type="predicted"/>
<evidence type="ECO:0000313" key="2">
    <source>
        <dbReference type="EMBL" id="MDN4163721.1"/>
    </source>
</evidence>
<feature type="non-terminal residue" evidence="2">
    <location>
        <position position="92"/>
    </location>
</feature>
<dbReference type="Proteomes" id="UP001168537">
    <property type="component" value="Unassembled WGS sequence"/>
</dbReference>
<sequence>GEPYADDRQLERCELRSVLDQITAGLGTAVRVEVRESDGTTYADIATPPDTVGDDPPETATPTPRPGINGRGFHPGEEVAVAYVLCTQTAGA</sequence>
<comment type="caution">
    <text evidence="2">The sequence shown here is derived from an EMBL/GenBank/DDBJ whole genome shotgun (WGS) entry which is preliminary data.</text>
</comment>
<gene>
    <name evidence="2" type="ORF">QWY29_20355</name>
</gene>
<feature type="non-terminal residue" evidence="2">
    <location>
        <position position="1"/>
    </location>
</feature>
<reference evidence="2" key="1">
    <citation type="submission" date="2023-06" db="EMBL/GenBank/DDBJ databases">
        <title>Draft genome sequence of Nocardioides sp. SOB72.</title>
        <authorList>
            <person name="Zhang G."/>
        </authorList>
    </citation>
    <scope>NUCLEOTIDE SEQUENCE</scope>
    <source>
        <strain evidence="2">SOB72</strain>
    </source>
</reference>
<protein>
    <submittedName>
        <fullName evidence="2">Uncharacterized protein</fullName>
    </submittedName>
</protein>
<keyword evidence="3" id="KW-1185">Reference proteome</keyword>
<name>A0ABT8F0F7_9ACTN</name>
<evidence type="ECO:0000313" key="3">
    <source>
        <dbReference type="Proteomes" id="UP001168537"/>
    </source>
</evidence>
<accession>A0ABT8F0F7</accession>
<dbReference type="EMBL" id="JAUHJR010000167">
    <property type="protein sequence ID" value="MDN4163721.1"/>
    <property type="molecule type" value="Genomic_DNA"/>
</dbReference>
<feature type="region of interest" description="Disordered" evidence="1">
    <location>
        <begin position="40"/>
        <end position="72"/>
    </location>
</feature>